<comment type="caution">
    <text evidence="3">The sequence shown here is derived from an EMBL/GenBank/DDBJ whole genome shotgun (WGS) entry which is preliminary data.</text>
</comment>
<organism evidence="3 4">
    <name type="scientific">Colletotrichum tanaceti</name>
    <dbReference type="NCBI Taxonomy" id="1306861"/>
    <lineage>
        <taxon>Eukaryota</taxon>
        <taxon>Fungi</taxon>
        <taxon>Dikarya</taxon>
        <taxon>Ascomycota</taxon>
        <taxon>Pezizomycotina</taxon>
        <taxon>Sordariomycetes</taxon>
        <taxon>Hypocreomycetidae</taxon>
        <taxon>Glomerellales</taxon>
        <taxon>Glomerellaceae</taxon>
        <taxon>Colletotrichum</taxon>
        <taxon>Colletotrichum destructivum species complex</taxon>
    </lineage>
</organism>
<dbReference type="Proteomes" id="UP000310108">
    <property type="component" value="Unassembled WGS sequence"/>
</dbReference>
<evidence type="ECO:0000313" key="3">
    <source>
        <dbReference type="EMBL" id="TKW60077.1"/>
    </source>
</evidence>
<name>A0A4U6XVK1_9PEZI</name>
<dbReference type="Gene3D" id="1.10.1200.10">
    <property type="entry name" value="ACP-like"/>
    <property type="match status" value="1"/>
</dbReference>
<feature type="domain" description="Carrier" evidence="2">
    <location>
        <begin position="50"/>
        <end position="121"/>
    </location>
</feature>
<feature type="region of interest" description="Disordered" evidence="1">
    <location>
        <begin position="1"/>
        <end position="21"/>
    </location>
</feature>
<dbReference type="AlphaFoldDB" id="A0A4U6XVK1"/>
<gene>
    <name evidence="3" type="ORF">CTA1_3127</name>
</gene>
<evidence type="ECO:0000256" key="1">
    <source>
        <dbReference type="SAM" id="MobiDB-lite"/>
    </source>
</evidence>
<dbReference type="EMBL" id="PJEX01000002">
    <property type="protein sequence ID" value="TKW60077.1"/>
    <property type="molecule type" value="Genomic_DNA"/>
</dbReference>
<evidence type="ECO:0000259" key="2">
    <source>
        <dbReference type="Pfam" id="PF23297"/>
    </source>
</evidence>
<dbReference type="InterPro" id="IPR036736">
    <property type="entry name" value="ACP-like_sf"/>
</dbReference>
<proteinExistence type="predicted"/>
<reference evidence="3 4" key="1">
    <citation type="journal article" date="2019" name="PLoS ONE">
        <title>Comparative genome analysis indicates high evolutionary potential of pathogenicity genes in Colletotrichum tanaceti.</title>
        <authorList>
            <person name="Lelwala R.V."/>
            <person name="Korhonen P.K."/>
            <person name="Young N.D."/>
            <person name="Scott J.B."/>
            <person name="Ades P.A."/>
            <person name="Gasser R.B."/>
            <person name="Taylor P.W.J."/>
        </authorList>
    </citation>
    <scope>NUCLEOTIDE SEQUENCE [LARGE SCALE GENOMIC DNA]</scope>
    <source>
        <strain evidence="3">BRIP57314</strain>
    </source>
</reference>
<dbReference type="SUPFAM" id="SSF47336">
    <property type="entry name" value="ACP-like"/>
    <property type="match status" value="1"/>
</dbReference>
<evidence type="ECO:0000313" key="4">
    <source>
        <dbReference type="Proteomes" id="UP000310108"/>
    </source>
</evidence>
<dbReference type="Pfam" id="PF23297">
    <property type="entry name" value="ACP_SdgA_C"/>
    <property type="match status" value="1"/>
</dbReference>
<feature type="compositionally biased region" description="Acidic residues" evidence="1">
    <location>
        <begin position="1"/>
        <end position="13"/>
    </location>
</feature>
<protein>
    <recommendedName>
        <fullName evidence="2">Carrier domain-containing protein</fullName>
    </recommendedName>
</protein>
<dbReference type="InterPro" id="IPR009081">
    <property type="entry name" value="PP-bd_ACP"/>
</dbReference>
<keyword evidence="4" id="KW-1185">Reference proteome</keyword>
<sequence length="136" mass="14478">MTHDDDDDDDDDDRGIPRTGDDATAAAAAAAAAAAVLVTHALKFAEGPEAAAEIIAGALIRRISRTMRIPEPDIDVAKPIHIYSVNSLVAMELRNYLASKCSSAVTVLEIMSNKTIEVLGREMAKGSKFVQRKSSP</sequence>
<dbReference type="STRING" id="1306861.A0A4U6XVK1"/>
<accession>A0A4U6XVK1</accession>